<evidence type="ECO:0000313" key="4">
    <source>
        <dbReference type="Proteomes" id="UP001209803"/>
    </source>
</evidence>
<evidence type="ECO:0000259" key="2">
    <source>
        <dbReference type="Pfam" id="PF08327"/>
    </source>
</evidence>
<dbReference type="Pfam" id="PF08327">
    <property type="entry name" value="AHSA1"/>
    <property type="match status" value="1"/>
</dbReference>
<organism evidence="3 4">
    <name type="scientific">Roseibium porphyridii</name>
    <dbReference type="NCBI Taxonomy" id="2866279"/>
    <lineage>
        <taxon>Bacteria</taxon>
        <taxon>Pseudomonadati</taxon>
        <taxon>Pseudomonadota</taxon>
        <taxon>Alphaproteobacteria</taxon>
        <taxon>Hyphomicrobiales</taxon>
        <taxon>Stappiaceae</taxon>
        <taxon>Roseibium</taxon>
    </lineage>
</organism>
<dbReference type="CDD" id="cd07814">
    <property type="entry name" value="SRPBCC_CalC_Aha1-like"/>
    <property type="match status" value="1"/>
</dbReference>
<dbReference type="Proteomes" id="UP001209803">
    <property type="component" value="Chromosome"/>
</dbReference>
<dbReference type="EMBL" id="CP120863">
    <property type="protein sequence ID" value="WFE91691.1"/>
    <property type="molecule type" value="Genomic_DNA"/>
</dbReference>
<evidence type="ECO:0000313" key="3">
    <source>
        <dbReference type="EMBL" id="WFE91691.1"/>
    </source>
</evidence>
<comment type="similarity">
    <text evidence="1">Belongs to the AHA1 family.</text>
</comment>
<gene>
    <name evidence="3" type="ORF">K1718_10120</name>
</gene>
<proteinExistence type="inferred from homology"/>
<accession>A0ABY8F8C6</accession>
<sequence>MTVQQTAKEFLKSEPGRDPIIIEGLFRAAPERVFRAFTDPRDVSCWFIPKAGSLEQVEIDLKIGGKWCFVIDKTDEKQIHFEGEYLLIDPPNRLEFSWRHVKEFADGTRETTDTSKVAVTFTAAGKATEVRLSHEAIKTEDARHGVGGGWNGCFERLADFVKEMEHVPGE</sequence>
<feature type="domain" description="Activator of Hsp90 ATPase homologue 1/2-like C-terminal" evidence="2">
    <location>
        <begin position="28"/>
        <end position="161"/>
    </location>
</feature>
<name>A0ABY8F8C6_9HYPH</name>
<protein>
    <submittedName>
        <fullName evidence="3">SRPBCC domain-containing protein</fullName>
    </submittedName>
</protein>
<dbReference type="SUPFAM" id="SSF55961">
    <property type="entry name" value="Bet v1-like"/>
    <property type="match status" value="1"/>
</dbReference>
<dbReference type="InterPro" id="IPR023393">
    <property type="entry name" value="START-like_dom_sf"/>
</dbReference>
<dbReference type="InterPro" id="IPR013538">
    <property type="entry name" value="ASHA1/2-like_C"/>
</dbReference>
<dbReference type="RefSeq" id="WP_265684283.1">
    <property type="nucleotide sequence ID" value="NZ_CP120863.1"/>
</dbReference>
<reference evidence="3 4" key="1">
    <citation type="submission" date="2023-03" db="EMBL/GenBank/DDBJ databases">
        <title>Roseibium porphyridii sp. nov. and Roseibium rhodosorbium sp. nov. isolated from marine algae, Porphyridium cruentum and Rhodosorus marinus, respectively.</title>
        <authorList>
            <person name="Lee M.W."/>
            <person name="Choi B.J."/>
            <person name="Lee J.K."/>
            <person name="Choi D.G."/>
            <person name="Baek J.H."/>
            <person name="Bayburt H."/>
            <person name="Kim J.M."/>
            <person name="Han D.M."/>
            <person name="Kim K.H."/>
            <person name="Jeon C.O."/>
        </authorList>
    </citation>
    <scope>NUCLEOTIDE SEQUENCE [LARGE SCALE GENOMIC DNA]</scope>
    <source>
        <strain evidence="3 4">KMA01</strain>
    </source>
</reference>
<evidence type="ECO:0000256" key="1">
    <source>
        <dbReference type="ARBA" id="ARBA00006817"/>
    </source>
</evidence>
<dbReference type="Gene3D" id="3.30.530.20">
    <property type="match status" value="1"/>
</dbReference>
<keyword evidence="4" id="KW-1185">Reference proteome</keyword>